<evidence type="ECO:0000256" key="14">
    <source>
        <dbReference type="PIRNR" id="PIRNR004491"/>
    </source>
</evidence>
<dbReference type="PANTHER" id="PTHR22749:SF6">
    <property type="entry name" value="RIBOFLAVIN KINASE"/>
    <property type="match status" value="1"/>
</dbReference>
<dbReference type="GO" id="GO:0003919">
    <property type="term" value="F:FMN adenylyltransferase activity"/>
    <property type="evidence" value="ECO:0007669"/>
    <property type="project" value="UniProtKB-EC"/>
</dbReference>
<keyword evidence="7 14" id="KW-0547">Nucleotide-binding</keyword>
<dbReference type="InterPro" id="IPR014729">
    <property type="entry name" value="Rossmann-like_a/b/a_fold"/>
</dbReference>
<evidence type="ECO:0000256" key="4">
    <source>
        <dbReference type="ARBA" id="ARBA00022643"/>
    </source>
</evidence>
<evidence type="ECO:0000256" key="12">
    <source>
        <dbReference type="ARBA" id="ARBA00047880"/>
    </source>
</evidence>
<keyword evidence="8 14" id="KW-0418">Kinase</keyword>
<dbReference type="InterPro" id="IPR023465">
    <property type="entry name" value="Riboflavin_kinase_dom_sf"/>
</dbReference>
<dbReference type="Gene3D" id="2.40.30.30">
    <property type="entry name" value="Riboflavin kinase-like"/>
    <property type="match status" value="1"/>
</dbReference>
<comment type="catalytic activity">
    <reaction evidence="12 14">
        <text>riboflavin + ATP = FMN + ADP + H(+)</text>
        <dbReference type="Rhea" id="RHEA:14357"/>
        <dbReference type="ChEBI" id="CHEBI:15378"/>
        <dbReference type="ChEBI" id="CHEBI:30616"/>
        <dbReference type="ChEBI" id="CHEBI:57986"/>
        <dbReference type="ChEBI" id="CHEBI:58210"/>
        <dbReference type="ChEBI" id="CHEBI:456216"/>
        <dbReference type="EC" id="2.7.1.26"/>
    </reaction>
</comment>
<evidence type="ECO:0000256" key="9">
    <source>
        <dbReference type="ARBA" id="ARBA00022827"/>
    </source>
</evidence>
<dbReference type="NCBIfam" id="TIGR00125">
    <property type="entry name" value="cyt_tran_rel"/>
    <property type="match status" value="1"/>
</dbReference>
<dbReference type="GO" id="GO:0008531">
    <property type="term" value="F:riboflavin kinase activity"/>
    <property type="evidence" value="ECO:0007669"/>
    <property type="project" value="UniProtKB-EC"/>
</dbReference>
<comment type="pathway">
    <text evidence="2 14">Cofactor biosynthesis; FMN biosynthesis; FMN from riboflavin (ATP route): step 1/1.</text>
</comment>
<dbReference type="InterPro" id="IPR015865">
    <property type="entry name" value="Riboflavin_kinase_bac/euk"/>
</dbReference>
<dbReference type="EC" id="2.7.7.2" evidence="14"/>
<comment type="catalytic activity">
    <reaction evidence="13 14">
        <text>FMN + ATP + H(+) = FAD + diphosphate</text>
        <dbReference type="Rhea" id="RHEA:17237"/>
        <dbReference type="ChEBI" id="CHEBI:15378"/>
        <dbReference type="ChEBI" id="CHEBI:30616"/>
        <dbReference type="ChEBI" id="CHEBI:33019"/>
        <dbReference type="ChEBI" id="CHEBI:57692"/>
        <dbReference type="ChEBI" id="CHEBI:58210"/>
        <dbReference type="EC" id="2.7.7.2"/>
    </reaction>
</comment>
<keyword evidence="6 14" id="KW-0548">Nucleotidyltransferase</keyword>
<dbReference type="InterPro" id="IPR004821">
    <property type="entry name" value="Cyt_trans-like"/>
</dbReference>
<dbReference type="SUPFAM" id="SSF52374">
    <property type="entry name" value="Nucleotidylyl transferase"/>
    <property type="match status" value="1"/>
</dbReference>
<dbReference type="SMART" id="SM00904">
    <property type="entry name" value="Flavokinase"/>
    <property type="match status" value="1"/>
</dbReference>
<gene>
    <name evidence="16" type="ORF">G9U52_00655</name>
</gene>
<evidence type="ECO:0000256" key="5">
    <source>
        <dbReference type="ARBA" id="ARBA00022679"/>
    </source>
</evidence>
<evidence type="ECO:0000256" key="1">
    <source>
        <dbReference type="ARBA" id="ARBA00004726"/>
    </source>
</evidence>
<dbReference type="CDD" id="cd02064">
    <property type="entry name" value="FAD_synthetase_N"/>
    <property type="match status" value="1"/>
</dbReference>
<dbReference type="Pfam" id="PF01687">
    <property type="entry name" value="Flavokinase"/>
    <property type="match status" value="1"/>
</dbReference>
<feature type="domain" description="Riboflavin kinase" evidence="15">
    <location>
        <begin position="186"/>
        <end position="312"/>
    </location>
</feature>
<dbReference type="InterPro" id="IPR015864">
    <property type="entry name" value="FAD_synthase"/>
</dbReference>
<keyword evidence="9 14" id="KW-0274">FAD</keyword>
<keyword evidence="3 14" id="KW-0285">Flavoprotein</keyword>
<protein>
    <recommendedName>
        <fullName evidence="14">Riboflavin biosynthesis protein</fullName>
    </recommendedName>
    <domain>
        <recommendedName>
            <fullName evidence="14">Riboflavin kinase</fullName>
            <ecNumber evidence="14">2.7.1.26</ecNumber>
        </recommendedName>
        <alternativeName>
            <fullName evidence="14">Flavokinase</fullName>
        </alternativeName>
    </domain>
    <domain>
        <recommendedName>
            <fullName evidence="14">FMN adenylyltransferase</fullName>
            <ecNumber evidence="14">2.7.7.2</ecNumber>
        </recommendedName>
        <alternativeName>
            <fullName evidence="14">FAD pyrophosphorylase</fullName>
        </alternativeName>
        <alternativeName>
            <fullName evidence="14">FAD synthase</fullName>
        </alternativeName>
    </domain>
</protein>
<evidence type="ECO:0000256" key="6">
    <source>
        <dbReference type="ARBA" id="ARBA00022695"/>
    </source>
</evidence>
<evidence type="ECO:0000256" key="8">
    <source>
        <dbReference type="ARBA" id="ARBA00022777"/>
    </source>
</evidence>
<comment type="similarity">
    <text evidence="14">Belongs to the ribF family.</text>
</comment>
<keyword evidence="17" id="KW-1185">Reference proteome</keyword>
<keyword evidence="4 14" id="KW-0288">FMN</keyword>
<dbReference type="InterPro" id="IPR002606">
    <property type="entry name" value="Riboflavin_kinase_bac"/>
</dbReference>
<evidence type="ECO:0000256" key="3">
    <source>
        <dbReference type="ARBA" id="ARBA00022630"/>
    </source>
</evidence>
<evidence type="ECO:0000256" key="2">
    <source>
        <dbReference type="ARBA" id="ARBA00005201"/>
    </source>
</evidence>
<comment type="pathway">
    <text evidence="1 14">Cofactor biosynthesis; FAD biosynthesis; FAD from FMN: step 1/1.</text>
</comment>
<dbReference type="NCBIfam" id="NF004160">
    <property type="entry name" value="PRK05627.1-3"/>
    <property type="match status" value="1"/>
</dbReference>
<dbReference type="NCBIfam" id="TIGR00083">
    <property type="entry name" value="ribF"/>
    <property type="match status" value="1"/>
</dbReference>
<dbReference type="Gene3D" id="3.40.50.620">
    <property type="entry name" value="HUPs"/>
    <property type="match status" value="1"/>
</dbReference>
<organism evidence="16 17">
    <name type="scientific">Paenibacillus agricola</name>
    <dbReference type="NCBI Taxonomy" id="2716264"/>
    <lineage>
        <taxon>Bacteria</taxon>
        <taxon>Bacillati</taxon>
        <taxon>Bacillota</taxon>
        <taxon>Bacilli</taxon>
        <taxon>Bacillales</taxon>
        <taxon>Paenibacillaceae</taxon>
        <taxon>Paenibacillus</taxon>
    </lineage>
</organism>
<dbReference type="PANTHER" id="PTHR22749">
    <property type="entry name" value="RIBOFLAVIN KINASE/FMN ADENYLYLTRANSFERASE"/>
    <property type="match status" value="1"/>
</dbReference>
<keyword evidence="11" id="KW-0511">Multifunctional enzyme</keyword>
<evidence type="ECO:0000256" key="7">
    <source>
        <dbReference type="ARBA" id="ARBA00022741"/>
    </source>
</evidence>
<evidence type="ECO:0000256" key="11">
    <source>
        <dbReference type="ARBA" id="ARBA00023268"/>
    </source>
</evidence>
<proteinExistence type="inferred from homology"/>
<accession>A0ABX0IWQ4</accession>
<evidence type="ECO:0000313" key="16">
    <source>
        <dbReference type="EMBL" id="NHN28334.1"/>
    </source>
</evidence>
<comment type="caution">
    <text evidence="16">The sequence shown here is derived from an EMBL/GenBank/DDBJ whole genome shotgun (WGS) entry which is preliminary data.</text>
</comment>
<dbReference type="PIRSF" id="PIRSF004491">
    <property type="entry name" value="FAD_Synth"/>
    <property type="match status" value="1"/>
</dbReference>
<dbReference type="EMBL" id="JAAOIW010000001">
    <property type="protein sequence ID" value="NHN28334.1"/>
    <property type="molecule type" value="Genomic_DNA"/>
</dbReference>
<dbReference type="SUPFAM" id="SSF82114">
    <property type="entry name" value="Riboflavin kinase-like"/>
    <property type="match status" value="1"/>
</dbReference>
<dbReference type="InterPro" id="IPR023468">
    <property type="entry name" value="Riboflavin_kinase"/>
</dbReference>
<dbReference type="Pfam" id="PF06574">
    <property type="entry name" value="FAD_syn"/>
    <property type="match status" value="1"/>
</dbReference>
<name>A0ABX0IWQ4_9BACL</name>
<evidence type="ECO:0000259" key="15">
    <source>
        <dbReference type="SMART" id="SM00904"/>
    </source>
</evidence>
<keyword evidence="5 14" id="KW-0808">Transferase</keyword>
<dbReference type="Proteomes" id="UP001165962">
    <property type="component" value="Unassembled WGS sequence"/>
</dbReference>
<evidence type="ECO:0000256" key="13">
    <source>
        <dbReference type="ARBA" id="ARBA00049494"/>
    </source>
</evidence>
<evidence type="ECO:0000313" key="17">
    <source>
        <dbReference type="Proteomes" id="UP001165962"/>
    </source>
</evidence>
<reference evidence="16" key="1">
    <citation type="submission" date="2020-03" db="EMBL/GenBank/DDBJ databases">
        <title>Draft sequencing of Paenibacilllus sp. S3N08.</title>
        <authorList>
            <person name="Kim D.-U."/>
        </authorList>
    </citation>
    <scope>NUCLEOTIDE SEQUENCE</scope>
    <source>
        <strain evidence="16">S3N08</strain>
    </source>
</reference>
<dbReference type="NCBIfam" id="NF004162">
    <property type="entry name" value="PRK05627.1-5"/>
    <property type="match status" value="1"/>
</dbReference>
<keyword evidence="10 14" id="KW-0067">ATP-binding</keyword>
<sequence>MQSTELNYPITAPSSSSAMKPQVLAIGEFDGVHRGHQEVIKRARERADSLHISASIMTFHPHPREVLGQCKYTNLLTPVMAKMQLLEQLGVDDTYLVSFNPAFMQVTPEEFVENMLIPMQVNTVIVGFDFTFGYRGAGTPDDLCELAQGRFAVEVIRPFHQNGYKVSSTMVRHHLNSGEIEQANALLGRPYSIIGKVVTGDGRGRTIGFPTANIDLSAAFVIPELGVYAIQCHVNGQAYNGVMNVGKKPTFVENLEKPTLEAHLFDFSESIYGSEVSVDFISYIRPERKFSGVAELVAQISRDVEQAKQLFTSFVVLD</sequence>
<evidence type="ECO:0000256" key="10">
    <source>
        <dbReference type="ARBA" id="ARBA00022840"/>
    </source>
</evidence>
<dbReference type="EC" id="2.7.1.26" evidence="14"/>